<protein>
    <recommendedName>
        <fullName evidence="5">Thaumatin-like protein</fullName>
    </recommendedName>
</protein>
<dbReference type="Proteomes" id="UP000285060">
    <property type="component" value="Unassembled WGS sequence"/>
</dbReference>
<keyword evidence="2" id="KW-0812">Transmembrane</keyword>
<evidence type="ECO:0000313" key="3">
    <source>
        <dbReference type="EMBL" id="RHY23637.1"/>
    </source>
</evidence>
<evidence type="ECO:0000313" key="4">
    <source>
        <dbReference type="Proteomes" id="UP000285060"/>
    </source>
</evidence>
<feature type="compositionally biased region" description="Low complexity" evidence="1">
    <location>
        <begin position="86"/>
        <end position="102"/>
    </location>
</feature>
<dbReference type="EMBL" id="QUSY01001777">
    <property type="protein sequence ID" value="RHY23637.1"/>
    <property type="molecule type" value="Genomic_DNA"/>
</dbReference>
<proteinExistence type="predicted"/>
<evidence type="ECO:0000256" key="2">
    <source>
        <dbReference type="SAM" id="Phobius"/>
    </source>
</evidence>
<feature type="compositionally biased region" description="Low complexity" evidence="1">
    <location>
        <begin position="135"/>
        <end position="160"/>
    </location>
</feature>
<feature type="transmembrane region" description="Helical" evidence="2">
    <location>
        <begin position="54"/>
        <end position="76"/>
    </location>
</feature>
<sequence length="386" mass="40023">MTTNASIITITPTNTTSANNQELVVYRDSDVPFPDAKDDDDYEASFQRRRRNRILMIVAAALLVVGAAIGITLAAIPTSDATQSSALTDDATPIPTPTTTLDGEIVVGGTISNEVEPATVVADTPEPTPEPTPEVTPVTPEPTTVTPEPTTTVPSDAPTTSSPPPADVTTQPTAPPAPAPAPPAPTPAPPAPAPAPPAPAPAPPAPSPPAPAPAPPAPAPSPIGPSTYRVVNGCDKNQDIFWRSTDLVDHSRNLGPYQSLDLNALDYGPGKNIMIRATANNDATLFEGYFDPTFNVVPGAGGTIWYDISVIPNDCGPSWSQCSGSGVGWNAPLQVDIVGNVVAKCENLSCNQPRCPVGYIVPNDNAKVKSCEKKTSFILTFGCATR</sequence>
<keyword evidence="2" id="KW-1133">Transmembrane helix</keyword>
<feature type="region of interest" description="Disordered" evidence="1">
    <location>
        <begin position="115"/>
        <end position="230"/>
    </location>
</feature>
<name>A0A418AJS1_9STRA</name>
<comment type="caution">
    <text evidence="3">The sequence shown here is derived from an EMBL/GenBank/DDBJ whole genome shotgun (WGS) entry which is preliminary data.</text>
</comment>
<keyword evidence="4" id="KW-1185">Reference proteome</keyword>
<dbReference type="PRINTS" id="PR01217">
    <property type="entry name" value="PRICHEXTENSN"/>
</dbReference>
<reference evidence="3 4" key="1">
    <citation type="submission" date="2018-08" db="EMBL/GenBank/DDBJ databases">
        <title>Aphanomyces genome sequencing and annotation.</title>
        <authorList>
            <person name="Minardi D."/>
            <person name="Oidtmann B."/>
            <person name="Van Der Giezen M."/>
            <person name="Studholme D.J."/>
        </authorList>
    </citation>
    <scope>NUCLEOTIDE SEQUENCE [LARGE SCALE GENOMIC DNA]</scope>
    <source>
        <strain evidence="3 4">NJM0002</strain>
    </source>
</reference>
<feature type="region of interest" description="Disordered" evidence="1">
    <location>
        <begin position="80"/>
        <end position="103"/>
    </location>
</feature>
<organism evidence="3 4">
    <name type="scientific">Aphanomyces invadans</name>
    <dbReference type="NCBI Taxonomy" id="157072"/>
    <lineage>
        <taxon>Eukaryota</taxon>
        <taxon>Sar</taxon>
        <taxon>Stramenopiles</taxon>
        <taxon>Oomycota</taxon>
        <taxon>Saprolegniomycetes</taxon>
        <taxon>Saprolegniales</taxon>
        <taxon>Verrucalvaceae</taxon>
        <taxon>Aphanomyces</taxon>
    </lineage>
</organism>
<feature type="compositionally biased region" description="Pro residues" evidence="1">
    <location>
        <begin position="173"/>
        <end position="223"/>
    </location>
</feature>
<gene>
    <name evidence="3" type="ORF">DYB32_009109</name>
</gene>
<evidence type="ECO:0008006" key="5">
    <source>
        <dbReference type="Google" id="ProtNLM"/>
    </source>
</evidence>
<dbReference type="AlphaFoldDB" id="A0A418AJS1"/>
<dbReference type="VEuPathDB" id="FungiDB:H310_09552"/>
<accession>A0A418AJS1</accession>
<evidence type="ECO:0000256" key="1">
    <source>
        <dbReference type="SAM" id="MobiDB-lite"/>
    </source>
</evidence>
<keyword evidence="2" id="KW-0472">Membrane</keyword>